<dbReference type="Proteomes" id="UP000502196">
    <property type="component" value="Chromosome"/>
</dbReference>
<evidence type="ECO:0000313" key="2">
    <source>
        <dbReference type="Proteomes" id="UP000502196"/>
    </source>
</evidence>
<name>A0A6F9EB73_9BACL</name>
<organism evidence="1 2">
    <name type="scientific">Kyrpidia spormannii</name>
    <dbReference type="NCBI Taxonomy" id="2055160"/>
    <lineage>
        <taxon>Bacteria</taxon>
        <taxon>Bacillati</taxon>
        <taxon>Bacillota</taxon>
        <taxon>Bacilli</taxon>
        <taxon>Bacillales</taxon>
        <taxon>Alicyclobacillaceae</taxon>
        <taxon>Kyrpidia</taxon>
    </lineage>
</organism>
<sequence length="107" mass="11747">MNGLLKMFLFPAVLRFWGTARPVAVGLFLSVIGVAADRILLTRFGNAPSLSMGLPFMYRAIRAGGRTPIWRAIPAVIVLGMAEYALHERFLSSAYRRAPVQGGDPDR</sequence>
<dbReference type="EMBL" id="LR792683">
    <property type="protein sequence ID" value="CAB3393554.1"/>
    <property type="molecule type" value="Genomic_DNA"/>
</dbReference>
<protein>
    <submittedName>
        <fullName evidence="1">Uncharacterized protein</fullName>
    </submittedName>
</protein>
<reference evidence="1 2" key="1">
    <citation type="submission" date="2020-04" db="EMBL/GenBank/DDBJ databases">
        <authorList>
            <person name="Hogendoorn C."/>
        </authorList>
    </citation>
    <scope>NUCLEOTIDE SEQUENCE [LARGE SCALE GENOMIC DNA]</scope>
    <source>
        <strain evidence="1">COOX1</strain>
    </source>
</reference>
<accession>A0A6F9EB73</accession>
<dbReference type="RefSeq" id="WP_170085711.1">
    <property type="nucleotide sequence ID" value="NZ_CP047972.1"/>
</dbReference>
<gene>
    <name evidence="1" type="ORF">COOX1_1967</name>
</gene>
<evidence type="ECO:0000313" key="1">
    <source>
        <dbReference type="EMBL" id="CAB3393554.1"/>
    </source>
</evidence>
<proteinExistence type="predicted"/>
<dbReference type="AlphaFoldDB" id="A0A6F9EB73"/>